<name>A0A6A6PVQ0_9PEZI</name>
<feature type="transmembrane region" description="Helical" evidence="1">
    <location>
        <begin position="240"/>
        <end position="259"/>
    </location>
</feature>
<evidence type="ECO:0000313" key="3">
    <source>
        <dbReference type="Proteomes" id="UP000799767"/>
    </source>
</evidence>
<keyword evidence="1" id="KW-0812">Transmembrane</keyword>
<feature type="transmembrane region" description="Helical" evidence="1">
    <location>
        <begin position="344"/>
        <end position="364"/>
    </location>
</feature>
<dbReference type="OrthoDB" id="5394254at2759"/>
<feature type="transmembrane region" description="Helical" evidence="1">
    <location>
        <begin position="312"/>
        <end position="332"/>
    </location>
</feature>
<accession>A0A6A6PVQ0</accession>
<evidence type="ECO:0000313" key="2">
    <source>
        <dbReference type="EMBL" id="KAF2484248.1"/>
    </source>
</evidence>
<dbReference type="Proteomes" id="UP000799767">
    <property type="component" value="Unassembled WGS sequence"/>
</dbReference>
<evidence type="ECO:0000256" key="1">
    <source>
        <dbReference type="SAM" id="Phobius"/>
    </source>
</evidence>
<keyword evidence="1" id="KW-1133">Transmembrane helix</keyword>
<dbReference type="AlphaFoldDB" id="A0A6A6PVQ0"/>
<keyword evidence="1" id="KW-0472">Membrane</keyword>
<reference evidence="2" key="1">
    <citation type="journal article" date="2020" name="Stud. Mycol.">
        <title>101 Dothideomycetes genomes: a test case for predicting lifestyles and emergence of pathogens.</title>
        <authorList>
            <person name="Haridas S."/>
            <person name="Albert R."/>
            <person name="Binder M."/>
            <person name="Bloem J."/>
            <person name="Labutti K."/>
            <person name="Salamov A."/>
            <person name="Andreopoulos B."/>
            <person name="Baker S."/>
            <person name="Barry K."/>
            <person name="Bills G."/>
            <person name="Bluhm B."/>
            <person name="Cannon C."/>
            <person name="Castanera R."/>
            <person name="Culley D."/>
            <person name="Daum C."/>
            <person name="Ezra D."/>
            <person name="Gonzalez J."/>
            <person name="Henrissat B."/>
            <person name="Kuo A."/>
            <person name="Liang C."/>
            <person name="Lipzen A."/>
            <person name="Lutzoni F."/>
            <person name="Magnuson J."/>
            <person name="Mondo S."/>
            <person name="Nolan M."/>
            <person name="Ohm R."/>
            <person name="Pangilinan J."/>
            <person name="Park H.-J."/>
            <person name="Ramirez L."/>
            <person name="Alfaro M."/>
            <person name="Sun H."/>
            <person name="Tritt A."/>
            <person name="Yoshinaga Y."/>
            <person name="Zwiers L.-H."/>
            <person name="Turgeon B."/>
            <person name="Goodwin S."/>
            <person name="Spatafora J."/>
            <person name="Crous P."/>
            <person name="Grigoriev I."/>
        </authorList>
    </citation>
    <scope>NUCLEOTIDE SEQUENCE</scope>
    <source>
        <strain evidence="2">CBS 113389</strain>
    </source>
</reference>
<organism evidence="2 3">
    <name type="scientific">Neohortaea acidophila</name>
    <dbReference type="NCBI Taxonomy" id="245834"/>
    <lineage>
        <taxon>Eukaryota</taxon>
        <taxon>Fungi</taxon>
        <taxon>Dikarya</taxon>
        <taxon>Ascomycota</taxon>
        <taxon>Pezizomycotina</taxon>
        <taxon>Dothideomycetes</taxon>
        <taxon>Dothideomycetidae</taxon>
        <taxon>Mycosphaerellales</taxon>
        <taxon>Teratosphaeriaceae</taxon>
        <taxon>Neohortaea</taxon>
    </lineage>
</organism>
<gene>
    <name evidence="2" type="ORF">BDY17DRAFT_309531</name>
</gene>
<feature type="transmembrane region" description="Helical" evidence="1">
    <location>
        <begin position="194"/>
        <end position="216"/>
    </location>
</feature>
<dbReference type="RefSeq" id="XP_033590818.1">
    <property type="nucleotide sequence ID" value="XM_033735344.1"/>
</dbReference>
<dbReference type="GeneID" id="54476346"/>
<dbReference type="EMBL" id="MU001634">
    <property type="protein sequence ID" value="KAF2484248.1"/>
    <property type="molecule type" value="Genomic_DNA"/>
</dbReference>
<protein>
    <submittedName>
        <fullName evidence="2">Uncharacterized protein</fullName>
    </submittedName>
</protein>
<sequence>MASHAFSLAVRPDEQFSTDVKPRLADLADMADSPLPPDSPAPLTRVPRSRIASSIPRSLRFPLVVATSLGINALARTLTADISGFEFAPASRDPNLRPELVGYLVAAKVAELGVAWAAGYDYEDLAALSLLTNQPYYYLLYSFWSVQLIPIVASLSIDLAAIAIPFALLRPRPALREARAARSVNQRLAQDWQIILLTAILAACVYAVTFSLFYFLDLGVFLISHFDDIPSLESAHEANIPKMLALFAASGFGAMMFLFRPTLAAAGKPSLIESKAKGRRARKFNPETATLGETLGHNFGLNLQLSHRADVLLERAIVLVVCTIANTVVRVWGTVQGTDLVGSLGYAGLWALAHSVVGVVYAWLGNEQ</sequence>
<proteinExistence type="predicted"/>
<feature type="transmembrane region" description="Helical" evidence="1">
    <location>
        <begin position="138"/>
        <end position="169"/>
    </location>
</feature>
<keyword evidence="3" id="KW-1185">Reference proteome</keyword>